<dbReference type="AlphaFoldDB" id="A0A1Y2E6V9"/>
<evidence type="ECO:0000313" key="3">
    <source>
        <dbReference type="Proteomes" id="UP000193689"/>
    </source>
</evidence>
<name>A0A1Y2E6V9_9PEZI</name>
<protein>
    <submittedName>
        <fullName evidence="2">Uncharacterized protein</fullName>
    </submittedName>
</protein>
<reference evidence="2 3" key="1">
    <citation type="submission" date="2016-07" db="EMBL/GenBank/DDBJ databases">
        <title>Pervasive Adenine N6-methylation of Active Genes in Fungi.</title>
        <authorList>
            <consortium name="DOE Joint Genome Institute"/>
            <person name="Mondo S.J."/>
            <person name="Dannebaum R.O."/>
            <person name="Kuo R.C."/>
            <person name="Labutti K."/>
            <person name="Haridas S."/>
            <person name="Kuo A."/>
            <person name="Salamov A."/>
            <person name="Ahrendt S.R."/>
            <person name="Lipzen A."/>
            <person name="Sullivan W."/>
            <person name="Andreopoulos W.B."/>
            <person name="Clum A."/>
            <person name="Lindquist E."/>
            <person name="Daum C."/>
            <person name="Ramamoorthy G.K."/>
            <person name="Gryganskyi A."/>
            <person name="Culley D."/>
            <person name="Magnuson J.K."/>
            <person name="James T.Y."/>
            <person name="O'Malley M.A."/>
            <person name="Stajich J.E."/>
            <person name="Spatafora J.W."/>
            <person name="Visel A."/>
            <person name="Grigoriev I.V."/>
        </authorList>
    </citation>
    <scope>NUCLEOTIDE SEQUENCE [LARGE SCALE GENOMIC DNA]</scope>
    <source>
        <strain evidence="2 3">CBS 129021</strain>
    </source>
</reference>
<evidence type="ECO:0000313" key="2">
    <source>
        <dbReference type="EMBL" id="ORY67298.1"/>
    </source>
</evidence>
<organism evidence="2 3">
    <name type="scientific">Pseudomassariella vexata</name>
    <dbReference type="NCBI Taxonomy" id="1141098"/>
    <lineage>
        <taxon>Eukaryota</taxon>
        <taxon>Fungi</taxon>
        <taxon>Dikarya</taxon>
        <taxon>Ascomycota</taxon>
        <taxon>Pezizomycotina</taxon>
        <taxon>Sordariomycetes</taxon>
        <taxon>Xylariomycetidae</taxon>
        <taxon>Amphisphaeriales</taxon>
        <taxon>Pseudomassariaceae</taxon>
        <taxon>Pseudomassariella</taxon>
    </lineage>
</organism>
<dbReference type="RefSeq" id="XP_040717922.1">
    <property type="nucleotide sequence ID" value="XM_040859784.1"/>
</dbReference>
<dbReference type="OrthoDB" id="6133115at2759"/>
<proteinExistence type="predicted"/>
<dbReference type="InParanoid" id="A0A1Y2E6V9"/>
<comment type="caution">
    <text evidence="2">The sequence shown here is derived from an EMBL/GenBank/DDBJ whole genome shotgun (WGS) entry which is preliminary data.</text>
</comment>
<keyword evidence="3" id="KW-1185">Reference proteome</keyword>
<evidence type="ECO:0000256" key="1">
    <source>
        <dbReference type="SAM" id="MobiDB-lite"/>
    </source>
</evidence>
<dbReference type="EMBL" id="MCFJ01000004">
    <property type="protein sequence ID" value="ORY67298.1"/>
    <property type="molecule type" value="Genomic_DNA"/>
</dbReference>
<sequence length="65" mass="6762">MAPTCSPGASSESKARRVATQASNHTCPRVDESAPGVQCRTCKAAGREQWVLPGRCCPVCGTPAM</sequence>
<dbReference type="GeneID" id="63775996"/>
<feature type="region of interest" description="Disordered" evidence="1">
    <location>
        <begin position="1"/>
        <end position="34"/>
    </location>
</feature>
<dbReference type="Proteomes" id="UP000193689">
    <property type="component" value="Unassembled WGS sequence"/>
</dbReference>
<accession>A0A1Y2E6V9</accession>
<gene>
    <name evidence="2" type="ORF">BCR38DRAFT_426617</name>
</gene>